<dbReference type="InterPro" id="IPR024041">
    <property type="entry name" value="NH4_transpt_AmtB-like_dom"/>
</dbReference>
<proteinExistence type="inferred from homology"/>
<keyword evidence="5 8" id="KW-1133">Transmembrane helix</keyword>
<evidence type="ECO:0000256" key="6">
    <source>
        <dbReference type="ARBA" id="ARBA00023136"/>
    </source>
</evidence>
<dbReference type="Pfam" id="PF00909">
    <property type="entry name" value="Ammonium_transp"/>
    <property type="match status" value="1"/>
</dbReference>
<keyword evidence="3" id="KW-0813">Transport</keyword>
<gene>
    <name evidence="10" type="ORF">UFOPK3267_03263</name>
</gene>
<evidence type="ECO:0000256" key="4">
    <source>
        <dbReference type="ARBA" id="ARBA00022692"/>
    </source>
</evidence>
<feature type="domain" description="Ammonium transporter AmtB-like" evidence="9">
    <location>
        <begin position="4"/>
        <end position="124"/>
    </location>
</feature>
<dbReference type="InterPro" id="IPR029020">
    <property type="entry name" value="Ammonium/urea_transptr"/>
</dbReference>
<dbReference type="GO" id="GO:0005886">
    <property type="term" value="C:plasma membrane"/>
    <property type="evidence" value="ECO:0007669"/>
    <property type="project" value="TreeGrafter"/>
</dbReference>
<evidence type="ECO:0000256" key="8">
    <source>
        <dbReference type="SAM" id="Phobius"/>
    </source>
</evidence>
<keyword evidence="6 8" id="KW-0472">Membrane</keyword>
<protein>
    <submittedName>
        <fullName evidence="10">Unannotated protein</fullName>
    </submittedName>
</protein>
<dbReference type="AlphaFoldDB" id="A0A6J7C8X2"/>
<dbReference type="PANTHER" id="PTHR43029:SF10">
    <property type="entry name" value="AMMONIUM TRANSPORTER MEP2"/>
    <property type="match status" value="1"/>
</dbReference>
<name>A0A6J7C8X2_9ZZZZ</name>
<dbReference type="PANTHER" id="PTHR43029">
    <property type="entry name" value="AMMONIUM TRANSPORTER MEP2"/>
    <property type="match status" value="1"/>
</dbReference>
<dbReference type="EMBL" id="CAFBIY010000322">
    <property type="protein sequence ID" value="CAB4853725.1"/>
    <property type="molecule type" value="Genomic_DNA"/>
</dbReference>
<dbReference type="SUPFAM" id="SSF111352">
    <property type="entry name" value="Ammonium transporter"/>
    <property type="match status" value="1"/>
</dbReference>
<dbReference type="Gene3D" id="1.10.3430.10">
    <property type="entry name" value="Ammonium transporter AmtB like domains"/>
    <property type="match status" value="1"/>
</dbReference>
<evidence type="ECO:0000256" key="2">
    <source>
        <dbReference type="ARBA" id="ARBA00005887"/>
    </source>
</evidence>
<dbReference type="GO" id="GO:0008519">
    <property type="term" value="F:ammonium channel activity"/>
    <property type="evidence" value="ECO:0007669"/>
    <property type="project" value="InterPro"/>
</dbReference>
<evidence type="ECO:0000313" key="10">
    <source>
        <dbReference type="EMBL" id="CAB4853725.1"/>
    </source>
</evidence>
<keyword evidence="7" id="KW-0924">Ammonia transport</keyword>
<evidence type="ECO:0000259" key="9">
    <source>
        <dbReference type="Pfam" id="PF00909"/>
    </source>
</evidence>
<evidence type="ECO:0000256" key="7">
    <source>
        <dbReference type="ARBA" id="ARBA00023177"/>
    </source>
</evidence>
<dbReference type="InterPro" id="IPR001905">
    <property type="entry name" value="Ammonium_transpt"/>
</dbReference>
<organism evidence="10">
    <name type="scientific">freshwater metagenome</name>
    <dbReference type="NCBI Taxonomy" id="449393"/>
    <lineage>
        <taxon>unclassified sequences</taxon>
        <taxon>metagenomes</taxon>
        <taxon>ecological metagenomes</taxon>
    </lineage>
</organism>
<reference evidence="10" key="1">
    <citation type="submission" date="2020-05" db="EMBL/GenBank/DDBJ databases">
        <authorList>
            <person name="Chiriac C."/>
            <person name="Salcher M."/>
            <person name="Ghai R."/>
            <person name="Kavagutti S V."/>
        </authorList>
    </citation>
    <scope>NUCLEOTIDE SEQUENCE</scope>
</reference>
<feature type="transmembrane region" description="Helical" evidence="8">
    <location>
        <begin position="71"/>
        <end position="94"/>
    </location>
</feature>
<comment type="similarity">
    <text evidence="2">Belongs to the ammonia transporter channel (TC 1.A.11.2) family.</text>
</comment>
<evidence type="ECO:0000256" key="5">
    <source>
        <dbReference type="ARBA" id="ARBA00022989"/>
    </source>
</evidence>
<feature type="transmembrane region" description="Helical" evidence="8">
    <location>
        <begin position="30"/>
        <end position="51"/>
    </location>
</feature>
<accession>A0A6J7C8X2</accession>
<evidence type="ECO:0000256" key="1">
    <source>
        <dbReference type="ARBA" id="ARBA00004141"/>
    </source>
</evidence>
<comment type="subcellular location">
    <subcellularLocation>
        <location evidence="1">Membrane</location>
        <topology evidence="1">Multi-pass membrane protein</topology>
    </subcellularLocation>
</comment>
<keyword evidence="4 8" id="KW-0812">Transmembrane</keyword>
<sequence length="125" mass="13059">MAPVYIGLLAGVGCYAALSLKKKFRFDDSLDVIAVHLVGGILGSLLLGLFADKGVNALGADGLFLGGGLRLLGEQGLAVIVTFGFSFTVTYVVATILDRTIGLRVADDDELVGLDQSQHAETAYQ</sequence>
<evidence type="ECO:0000256" key="3">
    <source>
        <dbReference type="ARBA" id="ARBA00022448"/>
    </source>
</evidence>